<evidence type="ECO:0008006" key="10">
    <source>
        <dbReference type="Google" id="ProtNLM"/>
    </source>
</evidence>
<dbReference type="InterPro" id="IPR019786">
    <property type="entry name" value="Zinc_finger_PHD-type_CS"/>
</dbReference>
<dbReference type="SMART" id="SM00249">
    <property type="entry name" value="PHD"/>
    <property type="match status" value="4"/>
</dbReference>
<dbReference type="Pfam" id="PF00628">
    <property type="entry name" value="PHD"/>
    <property type="match status" value="2"/>
</dbReference>
<dbReference type="InterPro" id="IPR050701">
    <property type="entry name" value="Histone_Mod_Regulator"/>
</dbReference>
<keyword evidence="3" id="KW-0862">Zinc</keyword>
<dbReference type="InterPro" id="IPR011011">
    <property type="entry name" value="Znf_FYVE_PHD"/>
</dbReference>
<dbReference type="AlphaFoldDB" id="A0A9P0C7C9"/>
<feature type="domain" description="PHD-type" evidence="6">
    <location>
        <begin position="538"/>
        <end position="592"/>
    </location>
</feature>
<gene>
    <name evidence="8" type="ORF">BEMITA_LOCUS14136</name>
</gene>
<dbReference type="CDD" id="cd15674">
    <property type="entry name" value="ePHD_PHF14"/>
    <property type="match status" value="1"/>
</dbReference>
<evidence type="ECO:0000256" key="3">
    <source>
        <dbReference type="ARBA" id="ARBA00022833"/>
    </source>
</evidence>
<feature type="compositionally biased region" description="Acidic residues" evidence="5">
    <location>
        <begin position="18"/>
        <end position="28"/>
    </location>
</feature>
<feature type="region of interest" description="Disordered" evidence="5">
    <location>
        <begin position="625"/>
        <end position="709"/>
    </location>
</feature>
<feature type="compositionally biased region" description="Basic and acidic residues" evidence="5">
    <location>
        <begin position="29"/>
        <end position="39"/>
    </location>
</feature>
<accession>A0A9P0C7C9</accession>
<dbReference type="Gene3D" id="3.30.40.10">
    <property type="entry name" value="Zinc/RING finger domain, C3HC4 (zinc finger)"/>
    <property type="match status" value="4"/>
</dbReference>
<dbReference type="KEGG" id="btab:109030412"/>
<dbReference type="PROSITE" id="PS50016">
    <property type="entry name" value="ZF_PHD_2"/>
    <property type="match status" value="3"/>
</dbReference>
<dbReference type="PROSITE" id="PS01359">
    <property type="entry name" value="ZF_PHD_1"/>
    <property type="match status" value="2"/>
</dbReference>
<protein>
    <recommendedName>
        <fullName evidence="10">PHD finger protein 14</fullName>
    </recommendedName>
</protein>
<keyword evidence="1" id="KW-0479">Metal-binding</keyword>
<dbReference type="Proteomes" id="UP001152759">
    <property type="component" value="Chromosome 9"/>
</dbReference>
<dbReference type="InterPro" id="IPR013083">
    <property type="entry name" value="Znf_RING/FYVE/PHD"/>
</dbReference>
<dbReference type="InterPro" id="IPR019787">
    <property type="entry name" value="Znf_PHD-finger"/>
</dbReference>
<dbReference type="CDD" id="cd15561">
    <property type="entry name" value="PHD1_PHF14"/>
    <property type="match status" value="1"/>
</dbReference>
<feature type="domain" description="PHD-type" evidence="6">
    <location>
        <begin position="104"/>
        <end position="164"/>
    </location>
</feature>
<evidence type="ECO:0000313" key="9">
    <source>
        <dbReference type="Proteomes" id="UP001152759"/>
    </source>
</evidence>
<evidence type="ECO:0000256" key="4">
    <source>
        <dbReference type="PROSITE-ProRule" id="PRU00146"/>
    </source>
</evidence>
<dbReference type="InterPro" id="IPR034732">
    <property type="entry name" value="EPHD"/>
</dbReference>
<dbReference type="SUPFAM" id="SSF57903">
    <property type="entry name" value="FYVE/PHD zinc finger"/>
    <property type="match status" value="3"/>
</dbReference>
<evidence type="ECO:0000256" key="5">
    <source>
        <dbReference type="SAM" id="MobiDB-lite"/>
    </source>
</evidence>
<evidence type="ECO:0000313" key="8">
    <source>
        <dbReference type="EMBL" id="CAH0778308.1"/>
    </source>
</evidence>
<keyword evidence="2 4" id="KW-0863">Zinc-finger</keyword>
<evidence type="ECO:0000259" key="6">
    <source>
        <dbReference type="PROSITE" id="PS50016"/>
    </source>
</evidence>
<dbReference type="PANTHER" id="PTHR13793:SF150">
    <property type="entry name" value="PHD FINGER PROTEIN 14"/>
    <property type="match status" value="1"/>
</dbReference>
<dbReference type="Pfam" id="PF13832">
    <property type="entry name" value="zf-HC5HC2H_2"/>
    <property type="match status" value="1"/>
</dbReference>
<organism evidence="8 9">
    <name type="scientific">Bemisia tabaci</name>
    <name type="common">Sweetpotato whitefly</name>
    <name type="synonym">Aleurodes tabaci</name>
    <dbReference type="NCBI Taxonomy" id="7038"/>
    <lineage>
        <taxon>Eukaryota</taxon>
        <taxon>Metazoa</taxon>
        <taxon>Ecdysozoa</taxon>
        <taxon>Arthropoda</taxon>
        <taxon>Hexapoda</taxon>
        <taxon>Insecta</taxon>
        <taxon>Pterygota</taxon>
        <taxon>Neoptera</taxon>
        <taxon>Paraneoptera</taxon>
        <taxon>Hemiptera</taxon>
        <taxon>Sternorrhyncha</taxon>
        <taxon>Aleyrodoidea</taxon>
        <taxon>Aleyrodidae</taxon>
        <taxon>Aleyrodinae</taxon>
        <taxon>Bemisia</taxon>
    </lineage>
</organism>
<dbReference type="EMBL" id="OU963870">
    <property type="protein sequence ID" value="CAH0778308.1"/>
    <property type="molecule type" value="Genomic_DNA"/>
</dbReference>
<dbReference type="PANTHER" id="PTHR13793">
    <property type="entry name" value="PHD FINGER PROTEINS"/>
    <property type="match status" value="1"/>
</dbReference>
<evidence type="ECO:0000256" key="1">
    <source>
        <dbReference type="ARBA" id="ARBA00022723"/>
    </source>
</evidence>
<feature type="compositionally biased region" description="Polar residues" evidence="5">
    <location>
        <begin position="626"/>
        <end position="639"/>
    </location>
</feature>
<keyword evidence="9" id="KW-1185">Reference proteome</keyword>
<evidence type="ECO:0000256" key="2">
    <source>
        <dbReference type="ARBA" id="ARBA00022771"/>
    </source>
</evidence>
<dbReference type="GO" id="GO:0008270">
    <property type="term" value="F:zinc ion binding"/>
    <property type="evidence" value="ECO:0007669"/>
    <property type="project" value="UniProtKB-KW"/>
</dbReference>
<dbReference type="PROSITE" id="PS51805">
    <property type="entry name" value="EPHD"/>
    <property type="match status" value="1"/>
</dbReference>
<dbReference type="CDD" id="cd15562">
    <property type="entry name" value="PHD2_PHF14"/>
    <property type="match status" value="1"/>
</dbReference>
<dbReference type="InterPro" id="IPR001965">
    <property type="entry name" value="Znf_PHD"/>
</dbReference>
<dbReference type="CDD" id="cd15563">
    <property type="entry name" value="PHD3_PHF14"/>
    <property type="match status" value="1"/>
</dbReference>
<dbReference type="GO" id="GO:0006357">
    <property type="term" value="P:regulation of transcription by RNA polymerase II"/>
    <property type="evidence" value="ECO:0007669"/>
    <property type="project" value="TreeGrafter"/>
</dbReference>
<feature type="domain" description="PHD-type" evidence="6">
    <location>
        <begin position="778"/>
        <end position="831"/>
    </location>
</feature>
<proteinExistence type="predicted"/>
<reference evidence="8" key="1">
    <citation type="submission" date="2021-12" db="EMBL/GenBank/DDBJ databases">
        <authorList>
            <person name="King R."/>
        </authorList>
    </citation>
    <scope>NUCLEOTIDE SEQUENCE</scope>
</reference>
<feature type="region of interest" description="Disordered" evidence="5">
    <location>
        <begin position="1"/>
        <end position="85"/>
    </location>
</feature>
<feature type="compositionally biased region" description="Acidic residues" evidence="5">
    <location>
        <begin position="59"/>
        <end position="71"/>
    </location>
</feature>
<evidence type="ECO:0000259" key="7">
    <source>
        <dbReference type="PROSITE" id="PS51805"/>
    </source>
</evidence>
<feature type="compositionally biased region" description="Polar residues" evidence="5">
    <location>
        <begin position="671"/>
        <end position="685"/>
    </location>
</feature>
<feature type="domain" description="PHD-type" evidence="7">
    <location>
        <begin position="167"/>
        <end position="285"/>
    </location>
</feature>
<name>A0A9P0C7C9_BEMTA</name>
<sequence>MEREPGKRRIKPSQNFLDFEDLGESSDDSDFRIEDHENGSDDDSNFDSDKSSDSGPDSGSDDEDDDEDGDEIKDSKKSKGESLSVNDVLSQAEKSKIAKDVSKIIICCVCLGEHSSDQNEIIECDCCGVTVHEGCYGVPDATSVSSSHSSCSTEPWFCEACQAGVDNPVCELCPNIGGIYKETDVGKWVHLVCALYIPGVAFGEVDKLSNITLSELPFSKWGSKVCQHCQDSRFSRTGVCLQCDAGMCRAYFHVTCGQREGLLTEAPAEEADQADPFYANCKLHCDKTQARSKKRNWMALQFRTNEIRKQNREEVVQNWERIQRKLTKYRSSYAVAKGKQPQPWIPTQKRPRMLTSSANACRLLWKKAECMGIDTATLEAMDMHIASLMDVPKKWHLQPAFSVEFVGYYLDRNSRIDSLKKQLATTVETNSKLIKQQESMQVQYDQAVKANADIVSKNKALKEILQTYHSVISNVCPTKKLPDLEILSRPVANVEVASAQSANAKGTMGYPLGFVKQAVISKKAHQLAPIPDTPVLLDSKCGICHKSNDQHLLAKCDTCHLYYHLGCLNPPLTSMPKKTKLYGWQCSECDKDSSGSEMENVDTEAPRKLRQIIKDNDKHSQFLEFSDTSKTATPASSVPGSPEASNKKPANGVLEAVSGGVKRKKVKQRNDSLSSPNSVDATQNTKPRKKRKRMESSDVDESPQQPRQHIKILIKSIPSREGNATSPQLFVASANSSVSSLQSSPATSIAPSAPVIPVVPARPARQPKPKPEKKIEQMNDCDTCSGAGNITNMVSCDECKRCFHFGCLDPPVKKSPKVRGYSWHCANCDPTESDSD</sequence>